<evidence type="ECO:0000256" key="9">
    <source>
        <dbReference type="ARBA" id="ARBA00066388"/>
    </source>
</evidence>
<sequence length="368" mass="41774">MLEMQVKKKLPSFTIDLALSAGNELICLLGPSGAGKSTLLHMVAGLIEPDEGVIRVKNVSYFLKPAGARRGRQLPPYRRRVGYVFQNYALFPHLTVYQNIFFGARGSKEEIRREALYLIDLLRLQGLEQRKVTELSGGQQQRVALARALITKPDILLLDEPFSNLDELIRRKLRLDLLRVHRDFNIPILMVTHDLEEAYTLGGKIAVLDNGRILQFGTREEVFHRPQSRRVARFVGMKNIFTGRVTEVNPEKNLLKIAGNKFNVCLPYYPCQVGDQVVFGIRPEDIRLIRKGVELRKPVRDNVLNGTLVEMIPEGPGYRLFLKITPDTYDLEILVPTHVALNHQLKVGMELTVALKKSALHLLERAES</sequence>
<keyword evidence="7" id="KW-0406">Ion transport</keyword>
<dbReference type="InterPro" id="IPR003593">
    <property type="entry name" value="AAA+_ATPase"/>
</dbReference>
<keyword evidence="3" id="KW-0410">Iron transport</keyword>
<evidence type="ECO:0000256" key="3">
    <source>
        <dbReference type="ARBA" id="ARBA00022496"/>
    </source>
</evidence>
<keyword evidence="1" id="KW-0813">Transport</keyword>
<evidence type="ECO:0000256" key="7">
    <source>
        <dbReference type="ARBA" id="ARBA00023065"/>
    </source>
</evidence>
<keyword evidence="12" id="KW-1185">Reference proteome</keyword>
<dbReference type="OrthoDB" id="9802264at2"/>
<evidence type="ECO:0000256" key="5">
    <source>
        <dbReference type="ARBA" id="ARBA00022840"/>
    </source>
</evidence>
<dbReference type="GO" id="GO:0015408">
    <property type="term" value="F:ABC-type ferric iron transporter activity"/>
    <property type="evidence" value="ECO:0007669"/>
    <property type="project" value="InterPro"/>
</dbReference>
<dbReference type="GO" id="GO:0015418">
    <property type="term" value="F:ABC-type quaternary ammonium compound transporting activity"/>
    <property type="evidence" value="ECO:0007669"/>
    <property type="project" value="UniProtKB-EC"/>
</dbReference>
<dbReference type="GO" id="GO:0043190">
    <property type="term" value="C:ATP-binding cassette (ABC) transporter complex"/>
    <property type="evidence" value="ECO:0007669"/>
    <property type="project" value="InterPro"/>
</dbReference>
<evidence type="ECO:0000256" key="2">
    <source>
        <dbReference type="ARBA" id="ARBA00022475"/>
    </source>
</evidence>
<evidence type="ECO:0000256" key="4">
    <source>
        <dbReference type="ARBA" id="ARBA00022741"/>
    </source>
</evidence>
<dbReference type="CDD" id="cd03259">
    <property type="entry name" value="ABC_Carb_Solutes_like"/>
    <property type="match status" value="1"/>
</dbReference>
<comment type="caution">
    <text evidence="11">The sequence shown here is derived from an EMBL/GenBank/DDBJ whole genome shotgun (WGS) entry which is preliminary data.</text>
</comment>
<keyword evidence="8" id="KW-0472">Membrane</keyword>
<dbReference type="Proteomes" id="UP000197032">
    <property type="component" value="Unassembled WGS sequence"/>
</dbReference>
<dbReference type="SUPFAM" id="SSF50331">
    <property type="entry name" value="MOP-like"/>
    <property type="match status" value="1"/>
</dbReference>
<dbReference type="PROSITE" id="PS50893">
    <property type="entry name" value="ABC_TRANSPORTER_2"/>
    <property type="match status" value="1"/>
</dbReference>
<dbReference type="InterPro" id="IPR015853">
    <property type="entry name" value="ABC_transpr_FbpC"/>
</dbReference>
<dbReference type="GO" id="GO:0016887">
    <property type="term" value="F:ATP hydrolysis activity"/>
    <property type="evidence" value="ECO:0007669"/>
    <property type="project" value="InterPro"/>
</dbReference>
<dbReference type="InterPro" id="IPR050093">
    <property type="entry name" value="ABC_SmlMolc_Importer"/>
</dbReference>
<dbReference type="AlphaFoldDB" id="A0A1Z5HR76"/>
<evidence type="ECO:0000256" key="8">
    <source>
        <dbReference type="ARBA" id="ARBA00023136"/>
    </source>
</evidence>
<dbReference type="SMART" id="SM00382">
    <property type="entry name" value="AAA"/>
    <property type="match status" value="1"/>
</dbReference>
<dbReference type="GO" id="GO:0005524">
    <property type="term" value="F:ATP binding"/>
    <property type="evidence" value="ECO:0007669"/>
    <property type="project" value="UniProtKB-KW"/>
</dbReference>
<gene>
    <name evidence="11" type="ORF">KKC1_11890</name>
</gene>
<reference evidence="12" key="1">
    <citation type="journal article" date="2017" name="Appl. Environ. Microbiol.">
        <title>Genomic analysis of Calderihabitans maritimus KKC1, a thermophilic hydrogenogenic carboxydotrophic bacterium isolated from marine sediment.</title>
        <authorList>
            <person name="Omae K."/>
            <person name="Yoneda Y."/>
            <person name="Fukuyama Y."/>
            <person name="Yoshida T."/>
            <person name="Sako Y."/>
        </authorList>
    </citation>
    <scope>NUCLEOTIDE SEQUENCE [LARGE SCALE GENOMIC DNA]</scope>
    <source>
        <strain evidence="12">KKC1</strain>
    </source>
</reference>
<dbReference type="RefSeq" id="WP_088553459.1">
    <property type="nucleotide sequence ID" value="NZ_BDGJ01000042.1"/>
</dbReference>
<dbReference type="PANTHER" id="PTHR42781:SF4">
    <property type="entry name" value="SPERMIDINE_PUTRESCINE IMPORT ATP-BINDING PROTEIN POTA"/>
    <property type="match status" value="1"/>
</dbReference>
<dbReference type="EMBL" id="BDGJ01000042">
    <property type="protein sequence ID" value="GAW92029.1"/>
    <property type="molecule type" value="Genomic_DNA"/>
</dbReference>
<evidence type="ECO:0000313" key="11">
    <source>
        <dbReference type="EMBL" id="GAW92029.1"/>
    </source>
</evidence>
<keyword evidence="5" id="KW-0067">ATP-binding</keyword>
<dbReference type="EC" id="7.6.2.9" evidence="9"/>
<evidence type="ECO:0000256" key="1">
    <source>
        <dbReference type="ARBA" id="ARBA00022448"/>
    </source>
</evidence>
<dbReference type="PANTHER" id="PTHR42781">
    <property type="entry name" value="SPERMIDINE/PUTRESCINE IMPORT ATP-BINDING PROTEIN POTA"/>
    <property type="match status" value="1"/>
</dbReference>
<name>A0A1Z5HR76_9FIRM</name>
<dbReference type="InterPro" id="IPR008995">
    <property type="entry name" value="Mo/tungstate-bd_C_term_dom"/>
</dbReference>
<organism evidence="11 12">
    <name type="scientific">Calderihabitans maritimus</name>
    <dbReference type="NCBI Taxonomy" id="1246530"/>
    <lineage>
        <taxon>Bacteria</taxon>
        <taxon>Bacillati</taxon>
        <taxon>Bacillota</taxon>
        <taxon>Clostridia</taxon>
        <taxon>Neomoorellales</taxon>
        <taxon>Calderihabitantaceae</taxon>
        <taxon>Calderihabitans</taxon>
    </lineage>
</organism>
<evidence type="ECO:0000256" key="6">
    <source>
        <dbReference type="ARBA" id="ARBA00023004"/>
    </source>
</evidence>
<dbReference type="InterPro" id="IPR017871">
    <property type="entry name" value="ABC_transporter-like_CS"/>
</dbReference>
<keyword evidence="6" id="KW-0408">Iron</keyword>
<dbReference type="Pfam" id="PF08402">
    <property type="entry name" value="TOBE_2"/>
    <property type="match status" value="1"/>
</dbReference>
<dbReference type="InterPro" id="IPR013611">
    <property type="entry name" value="Transp-assoc_OB_typ2"/>
</dbReference>
<keyword evidence="2" id="KW-1003">Cell membrane</keyword>
<dbReference type="Gene3D" id="3.40.50.300">
    <property type="entry name" value="P-loop containing nucleotide triphosphate hydrolases"/>
    <property type="match status" value="1"/>
</dbReference>
<evidence type="ECO:0000313" key="12">
    <source>
        <dbReference type="Proteomes" id="UP000197032"/>
    </source>
</evidence>
<keyword evidence="4" id="KW-0547">Nucleotide-binding</keyword>
<dbReference type="Gene3D" id="2.40.50.100">
    <property type="match status" value="1"/>
</dbReference>
<dbReference type="SUPFAM" id="SSF52540">
    <property type="entry name" value="P-loop containing nucleoside triphosphate hydrolases"/>
    <property type="match status" value="1"/>
</dbReference>
<dbReference type="FunFam" id="3.40.50.300:FF:000425">
    <property type="entry name" value="Probable ABC transporter, ATP-binding subunit"/>
    <property type="match status" value="1"/>
</dbReference>
<accession>A0A1Z5HR76</accession>
<dbReference type="Pfam" id="PF00005">
    <property type="entry name" value="ABC_tran"/>
    <property type="match status" value="1"/>
</dbReference>
<evidence type="ECO:0000259" key="10">
    <source>
        <dbReference type="PROSITE" id="PS50893"/>
    </source>
</evidence>
<dbReference type="InterPro" id="IPR003439">
    <property type="entry name" value="ABC_transporter-like_ATP-bd"/>
</dbReference>
<proteinExistence type="predicted"/>
<protein>
    <recommendedName>
        <fullName evidence="9">ABC-type quaternary amine transporter</fullName>
        <ecNumber evidence="9">7.6.2.9</ecNumber>
    </recommendedName>
</protein>
<dbReference type="PROSITE" id="PS00211">
    <property type="entry name" value="ABC_TRANSPORTER_1"/>
    <property type="match status" value="1"/>
</dbReference>
<feature type="domain" description="ABC transporter" evidence="10">
    <location>
        <begin position="1"/>
        <end position="235"/>
    </location>
</feature>
<dbReference type="InterPro" id="IPR027417">
    <property type="entry name" value="P-loop_NTPase"/>
</dbReference>